<gene>
    <name evidence="1" type="ORF">L914_21451</name>
</gene>
<dbReference type="EMBL" id="KI696709">
    <property type="protein sequence ID" value="ETM30874.1"/>
    <property type="molecule type" value="Genomic_DNA"/>
</dbReference>
<name>W2M5U6_PHYNI</name>
<dbReference type="AlphaFoldDB" id="W2M5U6"/>
<sequence>MVQTLTRALKTYVADINQKDWDEYAKRLTFALNTAYDRIRASVLRLRYSGHGIDFGPPDDALQTYLRKIKARAPGLLDQDALQRSLKTNR</sequence>
<accession>W2M5U6</accession>
<protein>
    <submittedName>
        <fullName evidence="1">Uncharacterized protein</fullName>
    </submittedName>
</protein>
<reference evidence="1" key="1">
    <citation type="submission" date="2013-11" db="EMBL/GenBank/DDBJ databases">
        <title>The Genome Sequence of Phytophthora parasitica IAC_01/95.</title>
        <authorList>
            <consortium name="The Broad Institute Genomics Platform"/>
            <person name="Russ C."/>
            <person name="Tyler B."/>
            <person name="Panabieres F."/>
            <person name="Shan W."/>
            <person name="Tripathy S."/>
            <person name="Grunwald N."/>
            <person name="Machado M."/>
            <person name="Johnson C.S."/>
            <person name="Arredondo F."/>
            <person name="Hong C."/>
            <person name="Coffey M."/>
            <person name="Young S.K."/>
            <person name="Zeng Q."/>
            <person name="Gargeya S."/>
            <person name="Fitzgerald M."/>
            <person name="Abouelleil A."/>
            <person name="Alvarado L."/>
            <person name="Chapman S.B."/>
            <person name="Gainer-Dewar J."/>
            <person name="Goldberg J."/>
            <person name="Griggs A."/>
            <person name="Gujja S."/>
            <person name="Hansen M."/>
            <person name="Howarth C."/>
            <person name="Imamovic A."/>
            <person name="Ireland A."/>
            <person name="Larimer J."/>
            <person name="McCowan C."/>
            <person name="Murphy C."/>
            <person name="Pearson M."/>
            <person name="Poon T.W."/>
            <person name="Priest M."/>
            <person name="Roberts A."/>
            <person name="Saif S."/>
            <person name="Shea T."/>
            <person name="Sykes S."/>
            <person name="Wortman J."/>
            <person name="Nusbaum C."/>
            <person name="Birren B."/>
        </authorList>
    </citation>
    <scope>NUCLEOTIDE SEQUENCE [LARGE SCALE GENOMIC DNA]</scope>
    <source>
        <strain evidence="1">IAC_01/95</strain>
    </source>
</reference>
<organism evidence="1">
    <name type="scientific">Phytophthora nicotianae</name>
    <name type="common">Potato buckeye rot agent</name>
    <name type="synonym">Phytophthora parasitica</name>
    <dbReference type="NCBI Taxonomy" id="4792"/>
    <lineage>
        <taxon>Eukaryota</taxon>
        <taxon>Sar</taxon>
        <taxon>Stramenopiles</taxon>
        <taxon>Oomycota</taxon>
        <taxon>Peronosporomycetes</taxon>
        <taxon>Peronosporales</taxon>
        <taxon>Peronosporaceae</taxon>
        <taxon>Phytophthora</taxon>
    </lineage>
</organism>
<evidence type="ECO:0000313" key="1">
    <source>
        <dbReference type="EMBL" id="ETM30874.1"/>
    </source>
</evidence>
<proteinExistence type="predicted"/>
<dbReference type="Proteomes" id="UP000054532">
    <property type="component" value="Unassembled WGS sequence"/>
</dbReference>